<dbReference type="GO" id="GO:0004620">
    <property type="term" value="F:phospholipase activity"/>
    <property type="evidence" value="ECO:0007669"/>
    <property type="project" value="TreeGrafter"/>
</dbReference>
<feature type="active site" description="Nucleophile" evidence="3">
    <location>
        <position position="46"/>
    </location>
</feature>
<feature type="active site" description="Proton acceptor" evidence="3">
    <location>
        <position position="181"/>
    </location>
</feature>
<evidence type="ECO:0000256" key="2">
    <source>
        <dbReference type="ARBA" id="ARBA00023098"/>
    </source>
</evidence>
<dbReference type="NCBIfam" id="NF041079">
    <property type="entry name" value="CBASS_lipase"/>
    <property type="match status" value="1"/>
</dbReference>
<dbReference type="Pfam" id="PF01734">
    <property type="entry name" value="Patatin"/>
    <property type="match status" value="1"/>
</dbReference>
<dbReference type="EMBL" id="QTJX01000006">
    <property type="protein sequence ID" value="RDY57939.1"/>
    <property type="molecule type" value="Genomic_DNA"/>
</dbReference>
<dbReference type="Proteomes" id="UP000261828">
    <property type="component" value="Unassembled WGS sequence"/>
</dbReference>
<evidence type="ECO:0000259" key="4">
    <source>
        <dbReference type="PROSITE" id="PS51635"/>
    </source>
</evidence>
<dbReference type="InterPro" id="IPR002641">
    <property type="entry name" value="PNPLA_dom"/>
</dbReference>
<dbReference type="GO" id="GO:0016042">
    <property type="term" value="P:lipid catabolic process"/>
    <property type="evidence" value="ECO:0007669"/>
    <property type="project" value="UniProtKB-UniRule"/>
</dbReference>
<dbReference type="InterPro" id="IPR016035">
    <property type="entry name" value="Acyl_Trfase/lysoPLipase"/>
</dbReference>
<dbReference type="PANTHER" id="PTHR32176">
    <property type="entry name" value="XYLOSE ISOMERASE"/>
    <property type="match status" value="1"/>
</dbReference>
<name>A0A371JLR0_9FLAO</name>
<evidence type="ECO:0000313" key="6">
    <source>
        <dbReference type="Proteomes" id="UP000261828"/>
    </source>
</evidence>
<feature type="short sequence motif" description="GXGXXG" evidence="3">
    <location>
        <begin position="12"/>
        <end position="17"/>
    </location>
</feature>
<dbReference type="CDD" id="cd07199">
    <property type="entry name" value="Pat17_PNPLA8_PNPLA9_like"/>
    <property type="match status" value="1"/>
</dbReference>
<feature type="short sequence motif" description="DGA/G" evidence="3">
    <location>
        <begin position="181"/>
        <end position="183"/>
    </location>
</feature>
<evidence type="ECO:0000313" key="5">
    <source>
        <dbReference type="EMBL" id="RDY57939.1"/>
    </source>
</evidence>
<reference evidence="5 6" key="1">
    <citation type="submission" date="2018-08" db="EMBL/GenBank/DDBJ databases">
        <title>Muricauda nanhaiensis sp. nov., isolated from seawater of the South China Sea.</title>
        <authorList>
            <person name="Dang Y."/>
        </authorList>
    </citation>
    <scope>NUCLEOTIDE SEQUENCE [LARGE SCALE GENOMIC DNA]</scope>
    <source>
        <strain evidence="5 6">SM1704</strain>
    </source>
</reference>
<dbReference type="Gene3D" id="3.40.1090.10">
    <property type="entry name" value="Cytosolic phospholipase A2 catalytic domain"/>
    <property type="match status" value="1"/>
</dbReference>
<organism evidence="5 6">
    <name type="scientific">Flagellimonas nanhaiensis</name>
    <dbReference type="NCBI Taxonomy" id="2292706"/>
    <lineage>
        <taxon>Bacteria</taxon>
        <taxon>Pseudomonadati</taxon>
        <taxon>Bacteroidota</taxon>
        <taxon>Flavobacteriia</taxon>
        <taxon>Flavobacteriales</taxon>
        <taxon>Flavobacteriaceae</taxon>
        <taxon>Flagellimonas</taxon>
    </lineage>
</organism>
<feature type="domain" description="PNPLA" evidence="4">
    <location>
        <begin position="8"/>
        <end position="194"/>
    </location>
</feature>
<evidence type="ECO:0000256" key="3">
    <source>
        <dbReference type="PROSITE-ProRule" id="PRU01161"/>
    </source>
</evidence>
<feature type="short sequence motif" description="GXSXG" evidence="3">
    <location>
        <begin position="44"/>
        <end position="48"/>
    </location>
</feature>
<dbReference type="RefSeq" id="WP_116185784.1">
    <property type="nucleotide sequence ID" value="NZ_QTJX01000006.1"/>
</dbReference>
<dbReference type="PANTHER" id="PTHR32176:SF92">
    <property type="entry name" value="XYLOSE ISOMERASE"/>
    <property type="match status" value="1"/>
</dbReference>
<comment type="similarity">
    <text evidence="1">Belongs to the patatin family.</text>
</comment>
<proteinExistence type="inferred from homology"/>
<keyword evidence="3" id="KW-0442">Lipid degradation</keyword>
<comment type="caution">
    <text evidence="5">The sequence shown here is derived from an EMBL/GenBank/DDBJ whole genome shotgun (WGS) entry which is preliminary data.</text>
</comment>
<evidence type="ECO:0000256" key="1">
    <source>
        <dbReference type="ARBA" id="ARBA00010240"/>
    </source>
</evidence>
<keyword evidence="6" id="KW-1185">Reference proteome</keyword>
<dbReference type="GO" id="GO:0047372">
    <property type="term" value="F:monoacylglycerol lipase activity"/>
    <property type="evidence" value="ECO:0007669"/>
    <property type="project" value="TreeGrafter"/>
</dbReference>
<gene>
    <name evidence="5" type="ORF">DX873_17490</name>
</gene>
<accession>A0A371JLR0</accession>
<dbReference type="AlphaFoldDB" id="A0A371JLR0"/>
<dbReference type="PROSITE" id="PS51635">
    <property type="entry name" value="PNPLA"/>
    <property type="match status" value="1"/>
</dbReference>
<protein>
    <submittedName>
        <fullName evidence="5">Patatin</fullName>
    </submittedName>
</protein>
<dbReference type="OrthoDB" id="9807112at2"/>
<sequence length="330" mass="37554">MKKPFKILSIDGGGIKGLYSSKILEHFEQEFQCNVVDHFDMICGTSTGGILGLALSLKIKAEEISRMYEENGEKIFPNQSKLKGKIKQSLLGGKYSDKPLRSALEATFGDHKIKDSHCLLCIPSYSVTDARPFIFKYDHEENKQRRDNNAKYVDVALATSAAPTYFPLAEIEYYNSRQFIDGGIYANNPSIVGLIEALDYFVGEDKEYDEVQILSISSLNNLEGEVTGLSRKRSFLHWQEKLFEAILTGQAKFVDYFMRKASESDSIPVKHVRVPSDKLSPTQQKIIKLDKATKKSINMLRIKGNDMGLLWRKKSEIREFFETKKTYKTN</sequence>
<keyword evidence="3" id="KW-0378">Hydrolase</keyword>
<dbReference type="SUPFAM" id="SSF52151">
    <property type="entry name" value="FabD/lysophospholipase-like"/>
    <property type="match status" value="1"/>
</dbReference>
<keyword evidence="2 3" id="KW-0443">Lipid metabolism</keyword>